<dbReference type="EMBL" id="RQXT01000003">
    <property type="protein sequence ID" value="RRI06521.1"/>
    <property type="molecule type" value="Genomic_DNA"/>
</dbReference>
<dbReference type="Proteomes" id="UP000273786">
    <property type="component" value="Unassembled WGS sequence"/>
</dbReference>
<feature type="transmembrane region" description="Helical" evidence="2">
    <location>
        <begin position="149"/>
        <end position="168"/>
    </location>
</feature>
<feature type="transmembrane region" description="Helical" evidence="2">
    <location>
        <begin position="189"/>
        <end position="212"/>
    </location>
</feature>
<evidence type="ECO:0000313" key="4">
    <source>
        <dbReference type="Proteomes" id="UP000273786"/>
    </source>
</evidence>
<dbReference type="GO" id="GO:0006825">
    <property type="term" value="P:copper ion transport"/>
    <property type="evidence" value="ECO:0007669"/>
    <property type="project" value="InterPro"/>
</dbReference>
<feature type="transmembrane region" description="Helical" evidence="2">
    <location>
        <begin position="12"/>
        <end position="30"/>
    </location>
</feature>
<organism evidence="3 4">
    <name type="scientific">Mesorhizobium tamadayense</name>
    <dbReference type="NCBI Taxonomy" id="425306"/>
    <lineage>
        <taxon>Bacteria</taxon>
        <taxon>Pseudomonadati</taxon>
        <taxon>Pseudomonadota</taxon>
        <taxon>Alphaproteobacteria</taxon>
        <taxon>Hyphomicrobiales</taxon>
        <taxon>Phyllobacteriaceae</taxon>
        <taxon>Mesorhizobium</taxon>
    </lineage>
</organism>
<dbReference type="AlphaFoldDB" id="A0A3P3G6Q0"/>
<comment type="caution">
    <text evidence="3">The sequence shown here is derived from an EMBL/GenBank/DDBJ whole genome shotgun (WGS) entry which is preliminary data.</text>
</comment>
<proteinExistence type="predicted"/>
<keyword evidence="4" id="KW-1185">Reference proteome</keyword>
<feature type="transmembrane region" description="Helical" evidence="2">
    <location>
        <begin position="42"/>
        <end position="63"/>
    </location>
</feature>
<dbReference type="GO" id="GO:0005886">
    <property type="term" value="C:plasma membrane"/>
    <property type="evidence" value="ECO:0007669"/>
    <property type="project" value="TreeGrafter"/>
</dbReference>
<gene>
    <name evidence="3" type="ORF">EH240_04455</name>
</gene>
<comment type="subcellular location">
    <subcellularLocation>
        <location evidence="1">Cell envelope</location>
    </subcellularLocation>
</comment>
<dbReference type="GO" id="GO:0030313">
    <property type="term" value="C:cell envelope"/>
    <property type="evidence" value="ECO:0007669"/>
    <property type="project" value="UniProtKB-SubCell"/>
</dbReference>
<dbReference type="PANTHER" id="PTHR34820">
    <property type="entry name" value="INNER MEMBRANE PROTEIN YEBZ"/>
    <property type="match status" value="1"/>
</dbReference>
<protein>
    <submittedName>
        <fullName evidence="3">Copper resistance protein CopD</fullName>
    </submittedName>
</protein>
<feature type="transmembrane region" description="Helical" evidence="2">
    <location>
        <begin position="114"/>
        <end position="137"/>
    </location>
</feature>
<accession>A0A3P3G6Q0</accession>
<dbReference type="InterPro" id="IPR032694">
    <property type="entry name" value="CopC/D"/>
</dbReference>
<evidence type="ECO:0000256" key="1">
    <source>
        <dbReference type="ARBA" id="ARBA00004196"/>
    </source>
</evidence>
<dbReference type="PANTHER" id="PTHR34820:SF4">
    <property type="entry name" value="INNER MEMBRANE PROTEIN YEBZ"/>
    <property type="match status" value="1"/>
</dbReference>
<keyword evidence="2" id="KW-0812">Transmembrane</keyword>
<sequence length="219" mass="23331">MNGALVLCRVLHYGSALVLFGVGAFQGWLAPPALANSLDAALWRIVRFAAVVAFLSALAWLFLASGEMGDGWSDDPITWYDVLADTEFGHVWQFHLLLTALLVGLVLSRPGGHWRLLCVLAAFHLGGLGFIGHAVMLDGAEGWISRASHVVHLLAGGFWLGALAPLLLRLGKIGDAELRLEISDVLRRFSGLGHIAVAAVIASGIVNVALVLGQWPTDT</sequence>
<dbReference type="OrthoDB" id="7032707at2"/>
<reference evidence="3 4" key="1">
    <citation type="submission" date="2018-11" db="EMBL/GenBank/DDBJ databases">
        <title>the genome of Mesorhizobium tamadayense DSM 28320.</title>
        <authorList>
            <person name="Gao J."/>
        </authorList>
    </citation>
    <scope>NUCLEOTIDE SEQUENCE [LARGE SCALE GENOMIC DNA]</scope>
    <source>
        <strain evidence="3 4">DSM 28320</strain>
    </source>
</reference>
<evidence type="ECO:0000256" key="2">
    <source>
        <dbReference type="SAM" id="Phobius"/>
    </source>
</evidence>
<evidence type="ECO:0000313" key="3">
    <source>
        <dbReference type="EMBL" id="RRI06521.1"/>
    </source>
</evidence>
<feature type="transmembrane region" description="Helical" evidence="2">
    <location>
        <begin position="90"/>
        <end position="107"/>
    </location>
</feature>
<dbReference type="RefSeq" id="WP_124996200.1">
    <property type="nucleotide sequence ID" value="NZ_RQXT01000003.1"/>
</dbReference>
<name>A0A3P3G6Q0_9HYPH</name>
<keyword evidence="2" id="KW-1133">Transmembrane helix</keyword>
<keyword evidence="2" id="KW-0472">Membrane</keyword>